<dbReference type="Proteomes" id="UP000066376">
    <property type="component" value="Chromosome"/>
</dbReference>
<keyword evidence="3" id="KW-1185">Reference proteome</keyword>
<organism evidence="1 3">
    <name type="scientific">Methanobrevibacter olleyae</name>
    <dbReference type="NCBI Taxonomy" id="294671"/>
    <lineage>
        <taxon>Archaea</taxon>
        <taxon>Methanobacteriati</taxon>
        <taxon>Methanobacteriota</taxon>
        <taxon>Methanomada group</taxon>
        <taxon>Methanobacteria</taxon>
        <taxon>Methanobacteriales</taxon>
        <taxon>Methanobacteriaceae</taxon>
        <taxon>Methanobrevibacter</taxon>
    </lineage>
</organism>
<dbReference type="RefSeq" id="WP_067147842.1">
    <property type="nucleotide sequence ID" value="NZ_CP014265.1"/>
</dbReference>
<dbReference type="OrthoDB" id="82411at2157"/>
<dbReference type="EMBL" id="FOTL01000001">
    <property type="protein sequence ID" value="SFL16900.1"/>
    <property type="molecule type" value="Genomic_DNA"/>
</dbReference>
<gene>
    <name evidence="2" type="ORF">SAMN02910297_00105</name>
    <name evidence="1" type="ORF">YLM1_1429</name>
</gene>
<reference evidence="1 3" key="1">
    <citation type="journal article" date="2016" name="Genome Announc.">
        <title>Draft Genome Sequence of the Rumen Methanogen Methanobrevibacter olleyae YLM1.</title>
        <authorList>
            <person name="Kelly W.J."/>
            <person name="Li D."/>
            <person name="Lambie S.C."/>
            <person name="Cox F."/>
            <person name="Attwood G.T."/>
            <person name="Altermann E."/>
            <person name="Leahy S.C."/>
        </authorList>
    </citation>
    <scope>NUCLEOTIDE SEQUENCE [LARGE SCALE GENOMIC DNA]</scope>
    <source>
        <strain evidence="1 3">YLM1</strain>
    </source>
</reference>
<proteinExistence type="predicted"/>
<dbReference type="Gene3D" id="3.40.1000.10">
    <property type="entry name" value="Mog1/PsbP, alpha/beta/alpha sandwich"/>
    <property type="match status" value="1"/>
</dbReference>
<dbReference type="Proteomes" id="UP000183442">
    <property type="component" value="Unassembled WGS sequence"/>
</dbReference>
<evidence type="ECO:0000313" key="1">
    <source>
        <dbReference type="EMBL" id="AMK15986.1"/>
    </source>
</evidence>
<evidence type="ECO:0000313" key="3">
    <source>
        <dbReference type="Proteomes" id="UP000066376"/>
    </source>
</evidence>
<dbReference type="KEGG" id="mol:YLM1_1429"/>
<dbReference type="PATRIC" id="fig|294671.3.peg.1490"/>
<evidence type="ECO:0000313" key="2">
    <source>
        <dbReference type="EMBL" id="SFL16900.1"/>
    </source>
</evidence>
<reference evidence="3" key="2">
    <citation type="submission" date="2016-02" db="EMBL/GenBank/DDBJ databases">
        <title>The draft genome sequence of the rumen methanogen Methanobrevibacter olleyae YLM1.</title>
        <authorList>
            <consortium name="New Zealand Agricultural Greenhouse Gas Research Centre/Pastoral Greenhouse Gas Research Consortium"/>
            <person name="Kelly W.J."/>
            <person name="Li D."/>
            <person name="Lambie S.C."/>
            <person name="Attwood G.T."/>
            <person name="Altermann E."/>
            <person name="Leahy S.C."/>
        </authorList>
    </citation>
    <scope>NUCLEOTIDE SEQUENCE [LARGE SCALE GENOMIC DNA]</scope>
    <source>
        <strain evidence="3">YLM1</strain>
    </source>
</reference>
<dbReference type="GeneID" id="28489739"/>
<reference evidence="2" key="4">
    <citation type="submission" date="2016-10" db="EMBL/GenBank/DDBJ databases">
        <authorList>
            <person name="de Groot N.N."/>
        </authorList>
    </citation>
    <scope>NUCLEOTIDE SEQUENCE [LARGE SCALE GENOMIC DNA]</scope>
    <source>
        <strain evidence="2">DSM 16632</strain>
    </source>
</reference>
<dbReference type="EMBL" id="CP014265">
    <property type="protein sequence ID" value="AMK15986.1"/>
    <property type="molecule type" value="Genomic_DNA"/>
</dbReference>
<dbReference type="AlphaFoldDB" id="A0A126R1U5"/>
<reference evidence="4" key="3">
    <citation type="submission" date="2016-10" db="EMBL/GenBank/DDBJ databases">
        <authorList>
            <person name="Varghese N."/>
        </authorList>
    </citation>
    <scope>NUCLEOTIDE SEQUENCE [LARGE SCALE GENOMIC DNA]</scope>
    <source>
        <strain evidence="4">DSM 16632</strain>
    </source>
</reference>
<sequence>MKKIIGIGLVLILLIVSISFFINNPISSNEDVDISQQSVEFSENGISLSMPGDWVSANSNSNETVLAIADSNSKDSSGFNSINVNIEKKSNSKSLQSEFQSNYNTLARNSDFNILYMGNVSFNGEAAMEADYTSVSNNVSKQHKAIWIKKGSDIYVILCTAPQSEFDDKIGTFDFIINSIKL</sequence>
<evidence type="ECO:0000313" key="4">
    <source>
        <dbReference type="Proteomes" id="UP000183442"/>
    </source>
</evidence>
<dbReference type="Pfam" id="PF18933">
    <property type="entry name" value="PsbP_2"/>
    <property type="match status" value="1"/>
</dbReference>
<dbReference type="STRING" id="294671.YLM1_1429"/>
<accession>A0A126R1U5</accession>
<name>A0A126R1U5_METOL</name>
<protein>
    <submittedName>
        <fullName evidence="1">Uncharacterized protein</fullName>
    </submittedName>
</protein>